<organism evidence="2 3">
    <name type="scientific">Suillus fuscotomentosus</name>
    <dbReference type="NCBI Taxonomy" id="1912939"/>
    <lineage>
        <taxon>Eukaryota</taxon>
        <taxon>Fungi</taxon>
        <taxon>Dikarya</taxon>
        <taxon>Basidiomycota</taxon>
        <taxon>Agaricomycotina</taxon>
        <taxon>Agaricomycetes</taxon>
        <taxon>Agaricomycetidae</taxon>
        <taxon>Boletales</taxon>
        <taxon>Suillineae</taxon>
        <taxon>Suillaceae</taxon>
        <taxon>Suillus</taxon>
    </lineage>
</organism>
<protein>
    <submittedName>
        <fullName evidence="2">Uncharacterized protein</fullName>
    </submittedName>
</protein>
<evidence type="ECO:0000313" key="2">
    <source>
        <dbReference type="EMBL" id="KAG1897196.1"/>
    </source>
</evidence>
<evidence type="ECO:0000256" key="1">
    <source>
        <dbReference type="SAM" id="SignalP"/>
    </source>
</evidence>
<evidence type="ECO:0000313" key="3">
    <source>
        <dbReference type="Proteomes" id="UP001195769"/>
    </source>
</evidence>
<dbReference type="EMBL" id="JABBWK010000048">
    <property type="protein sequence ID" value="KAG1897196.1"/>
    <property type="molecule type" value="Genomic_DNA"/>
</dbReference>
<comment type="caution">
    <text evidence="2">The sequence shown here is derived from an EMBL/GenBank/DDBJ whole genome shotgun (WGS) entry which is preliminary data.</text>
</comment>
<keyword evidence="1" id="KW-0732">Signal</keyword>
<reference evidence="2" key="1">
    <citation type="journal article" date="2020" name="New Phytol.">
        <title>Comparative genomics reveals dynamic genome evolution in host specialist ectomycorrhizal fungi.</title>
        <authorList>
            <person name="Lofgren L.A."/>
            <person name="Nguyen N.H."/>
            <person name="Vilgalys R."/>
            <person name="Ruytinx J."/>
            <person name="Liao H.L."/>
            <person name="Branco S."/>
            <person name="Kuo A."/>
            <person name="LaButti K."/>
            <person name="Lipzen A."/>
            <person name="Andreopoulos W."/>
            <person name="Pangilinan J."/>
            <person name="Riley R."/>
            <person name="Hundley H."/>
            <person name="Na H."/>
            <person name="Barry K."/>
            <person name="Grigoriev I.V."/>
            <person name="Stajich J.E."/>
            <person name="Kennedy P.G."/>
        </authorList>
    </citation>
    <scope>NUCLEOTIDE SEQUENCE</scope>
    <source>
        <strain evidence="2">FC203</strain>
    </source>
</reference>
<gene>
    <name evidence="2" type="ORF">F5891DRAFT_539261</name>
</gene>
<accession>A0AAD4E0W5</accession>
<sequence length="79" mass="8739">MVSTPNLLLELLILVEGFGDPPVPQYFASWTSLTSVSHQRYNEVVMFLREKAFTDRPLLLSGLLEHPVVGARAGMAVPD</sequence>
<name>A0AAD4E0W5_9AGAM</name>
<dbReference type="Proteomes" id="UP001195769">
    <property type="component" value="Unassembled WGS sequence"/>
</dbReference>
<proteinExistence type="predicted"/>
<dbReference type="GeneID" id="64666468"/>
<feature type="chain" id="PRO_5042194342" evidence="1">
    <location>
        <begin position="20"/>
        <end position="79"/>
    </location>
</feature>
<dbReference type="AlphaFoldDB" id="A0AAD4E0W5"/>
<feature type="signal peptide" evidence="1">
    <location>
        <begin position="1"/>
        <end position="19"/>
    </location>
</feature>
<dbReference type="RefSeq" id="XP_041222772.1">
    <property type="nucleotide sequence ID" value="XM_041372170.1"/>
</dbReference>
<keyword evidence="3" id="KW-1185">Reference proteome</keyword>